<dbReference type="PROSITE" id="PS51318">
    <property type="entry name" value="TAT"/>
    <property type="match status" value="1"/>
</dbReference>
<proteinExistence type="inferred from homology"/>
<dbReference type="PANTHER" id="PTHR43811">
    <property type="entry name" value="FKBP-TYPE PEPTIDYL-PROLYL CIS-TRANS ISOMERASE FKPA"/>
    <property type="match status" value="1"/>
</dbReference>
<sequence>MSSVTAVPLRPTRRRVLVSLWVGIGLAVAAAGGLAWATTSAPVAQAGTPEQFLAWNARQPGVVTTESGLQYRAIEPGEGATPTMSDVVLVNYTGTLRDGSQFDQGERAPFPLAQVVPGFAEGMTKMPKGSKYRIWLPPALGYGEQSPGPEIPANSVLIFDVEMIDFIPAAVLQQMQGMGGMPGMPGGMPPGGPAPGADGR</sequence>
<evidence type="ECO:0000256" key="5">
    <source>
        <dbReference type="PROSITE-ProRule" id="PRU00277"/>
    </source>
</evidence>
<keyword evidence="9" id="KW-1185">Reference proteome</keyword>
<comment type="similarity">
    <text evidence="2 6">Belongs to the FKBP-type PPIase family.</text>
</comment>
<dbReference type="SUPFAM" id="SSF54534">
    <property type="entry name" value="FKBP-like"/>
    <property type="match status" value="1"/>
</dbReference>
<dbReference type="Proteomes" id="UP000734218">
    <property type="component" value="Unassembled WGS sequence"/>
</dbReference>
<protein>
    <recommendedName>
        <fullName evidence="6">Peptidyl-prolyl cis-trans isomerase</fullName>
        <ecNumber evidence="6">5.2.1.8</ecNumber>
    </recommendedName>
</protein>
<comment type="caution">
    <text evidence="8">The sequence shown here is derived from an EMBL/GenBank/DDBJ whole genome shotgun (WGS) entry which is preliminary data.</text>
</comment>
<dbReference type="Pfam" id="PF00254">
    <property type="entry name" value="FKBP_C"/>
    <property type="match status" value="1"/>
</dbReference>
<keyword evidence="3 5" id="KW-0697">Rotamase</keyword>
<dbReference type="PROSITE" id="PS50059">
    <property type="entry name" value="FKBP_PPIASE"/>
    <property type="match status" value="1"/>
</dbReference>
<evidence type="ECO:0000256" key="3">
    <source>
        <dbReference type="ARBA" id="ARBA00023110"/>
    </source>
</evidence>
<dbReference type="EC" id="5.2.1.8" evidence="6"/>
<dbReference type="PANTHER" id="PTHR43811:SF19">
    <property type="entry name" value="39 KDA FK506-BINDING NUCLEAR PROTEIN"/>
    <property type="match status" value="1"/>
</dbReference>
<comment type="catalytic activity">
    <reaction evidence="1 5 6">
        <text>[protein]-peptidylproline (omega=180) = [protein]-peptidylproline (omega=0)</text>
        <dbReference type="Rhea" id="RHEA:16237"/>
        <dbReference type="Rhea" id="RHEA-COMP:10747"/>
        <dbReference type="Rhea" id="RHEA-COMP:10748"/>
        <dbReference type="ChEBI" id="CHEBI:83833"/>
        <dbReference type="ChEBI" id="CHEBI:83834"/>
        <dbReference type="EC" id="5.2.1.8"/>
    </reaction>
</comment>
<dbReference type="InterPro" id="IPR006311">
    <property type="entry name" value="TAT_signal"/>
</dbReference>
<evidence type="ECO:0000259" key="7">
    <source>
        <dbReference type="PROSITE" id="PS50059"/>
    </source>
</evidence>
<organism evidence="8 9">
    <name type="scientific">Sphingomonas jejuensis</name>
    <dbReference type="NCBI Taxonomy" id="904715"/>
    <lineage>
        <taxon>Bacteria</taxon>
        <taxon>Pseudomonadati</taxon>
        <taxon>Pseudomonadota</taxon>
        <taxon>Alphaproteobacteria</taxon>
        <taxon>Sphingomonadales</taxon>
        <taxon>Sphingomonadaceae</taxon>
        <taxon>Sphingomonas</taxon>
    </lineage>
</organism>
<gene>
    <name evidence="8" type="ORF">GGR88_002377</name>
</gene>
<keyword evidence="4 5" id="KW-0413">Isomerase</keyword>
<evidence type="ECO:0000313" key="9">
    <source>
        <dbReference type="Proteomes" id="UP000734218"/>
    </source>
</evidence>
<dbReference type="InterPro" id="IPR001179">
    <property type="entry name" value="PPIase_FKBP_dom"/>
</dbReference>
<dbReference type="RefSeq" id="WP_167955229.1">
    <property type="nucleotide sequence ID" value="NZ_JAATJE010000002.1"/>
</dbReference>
<evidence type="ECO:0000256" key="6">
    <source>
        <dbReference type="RuleBase" id="RU003915"/>
    </source>
</evidence>
<dbReference type="InterPro" id="IPR046357">
    <property type="entry name" value="PPIase_dom_sf"/>
</dbReference>
<dbReference type="Pfam" id="PF01346">
    <property type="entry name" value="FKBP_N"/>
    <property type="match status" value="1"/>
</dbReference>
<evidence type="ECO:0000256" key="4">
    <source>
        <dbReference type="ARBA" id="ARBA00023235"/>
    </source>
</evidence>
<evidence type="ECO:0000313" key="8">
    <source>
        <dbReference type="EMBL" id="NJC34863.1"/>
    </source>
</evidence>
<feature type="domain" description="PPIase FKBP-type" evidence="7">
    <location>
        <begin position="85"/>
        <end position="167"/>
    </location>
</feature>
<name>A0ABX0XNA2_9SPHN</name>
<evidence type="ECO:0000256" key="1">
    <source>
        <dbReference type="ARBA" id="ARBA00000971"/>
    </source>
</evidence>
<evidence type="ECO:0000256" key="2">
    <source>
        <dbReference type="ARBA" id="ARBA00006577"/>
    </source>
</evidence>
<dbReference type="Gene3D" id="3.10.50.40">
    <property type="match status" value="1"/>
</dbReference>
<dbReference type="InterPro" id="IPR000774">
    <property type="entry name" value="PPIase_FKBP_N"/>
</dbReference>
<accession>A0ABX0XNA2</accession>
<reference evidence="8 9" key="1">
    <citation type="submission" date="2020-03" db="EMBL/GenBank/DDBJ databases">
        <title>Genomic Encyclopedia of Type Strains, Phase IV (KMG-IV): sequencing the most valuable type-strain genomes for metagenomic binning, comparative biology and taxonomic classification.</title>
        <authorList>
            <person name="Goeker M."/>
        </authorList>
    </citation>
    <scope>NUCLEOTIDE SEQUENCE [LARGE SCALE GENOMIC DNA]</scope>
    <source>
        <strain evidence="8 9">DSM 27651</strain>
    </source>
</reference>
<dbReference type="EMBL" id="JAATJE010000002">
    <property type="protein sequence ID" value="NJC34863.1"/>
    <property type="molecule type" value="Genomic_DNA"/>
</dbReference>